<dbReference type="RefSeq" id="WP_145375300.1">
    <property type="nucleotide sequence ID" value="NZ_CP036276.1"/>
</dbReference>
<feature type="domain" description="Sulfatase N-terminal" evidence="4">
    <location>
        <begin position="30"/>
        <end position="354"/>
    </location>
</feature>
<proteinExistence type="inferred from homology"/>
<dbReference type="Proteomes" id="UP000319383">
    <property type="component" value="Chromosome"/>
</dbReference>
<name>A0A517ZL24_9PLAN</name>
<evidence type="ECO:0000313" key="6">
    <source>
        <dbReference type="Proteomes" id="UP000319383"/>
    </source>
</evidence>
<evidence type="ECO:0000256" key="3">
    <source>
        <dbReference type="SAM" id="SignalP"/>
    </source>
</evidence>
<dbReference type="PANTHER" id="PTHR42693">
    <property type="entry name" value="ARYLSULFATASE FAMILY MEMBER"/>
    <property type="match status" value="1"/>
</dbReference>
<dbReference type="Gene3D" id="3.40.720.10">
    <property type="entry name" value="Alkaline Phosphatase, subunit A"/>
    <property type="match status" value="1"/>
</dbReference>
<dbReference type="PANTHER" id="PTHR42693:SF53">
    <property type="entry name" value="ENDO-4-O-SULFATASE"/>
    <property type="match status" value="1"/>
</dbReference>
<dbReference type="InterPro" id="IPR050738">
    <property type="entry name" value="Sulfatase"/>
</dbReference>
<dbReference type="EMBL" id="CP036276">
    <property type="protein sequence ID" value="QDU43178.1"/>
    <property type="molecule type" value="Genomic_DNA"/>
</dbReference>
<dbReference type="InterPro" id="IPR017850">
    <property type="entry name" value="Alkaline_phosphatase_core_sf"/>
</dbReference>
<dbReference type="Gene3D" id="3.30.1120.10">
    <property type="match status" value="1"/>
</dbReference>
<keyword evidence="6" id="KW-1185">Reference proteome</keyword>
<dbReference type="SUPFAM" id="SSF53649">
    <property type="entry name" value="Alkaline phosphatase-like"/>
    <property type="match status" value="1"/>
</dbReference>
<keyword evidence="2 5" id="KW-0378">Hydrolase</keyword>
<dbReference type="CDD" id="cd16145">
    <property type="entry name" value="ARS_like"/>
    <property type="match status" value="1"/>
</dbReference>
<comment type="similarity">
    <text evidence="1">Belongs to the sulfatase family.</text>
</comment>
<dbReference type="KEGG" id="sdyn:Mal52_16500"/>
<evidence type="ECO:0000259" key="4">
    <source>
        <dbReference type="Pfam" id="PF00884"/>
    </source>
</evidence>
<protein>
    <submittedName>
        <fullName evidence="5">Arylsulfatase</fullName>
        <ecNumber evidence="5">3.1.6.1</ecNumber>
    </submittedName>
</protein>
<dbReference type="GO" id="GO:0004065">
    <property type="term" value="F:arylsulfatase activity"/>
    <property type="evidence" value="ECO:0007669"/>
    <property type="project" value="UniProtKB-EC"/>
</dbReference>
<dbReference type="Pfam" id="PF00884">
    <property type="entry name" value="Sulfatase"/>
    <property type="match status" value="1"/>
</dbReference>
<evidence type="ECO:0000313" key="5">
    <source>
        <dbReference type="EMBL" id="QDU43178.1"/>
    </source>
</evidence>
<feature type="signal peptide" evidence="3">
    <location>
        <begin position="1"/>
        <end position="23"/>
    </location>
</feature>
<accession>A0A517ZL24</accession>
<reference evidence="5 6" key="1">
    <citation type="submission" date="2019-02" db="EMBL/GenBank/DDBJ databases">
        <title>Deep-cultivation of Planctomycetes and their phenomic and genomic characterization uncovers novel biology.</title>
        <authorList>
            <person name="Wiegand S."/>
            <person name="Jogler M."/>
            <person name="Boedeker C."/>
            <person name="Pinto D."/>
            <person name="Vollmers J."/>
            <person name="Rivas-Marin E."/>
            <person name="Kohn T."/>
            <person name="Peeters S.H."/>
            <person name="Heuer A."/>
            <person name="Rast P."/>
            <person name="Oberbeckmann S."/>
            <person name="Bunk B."/>
            <person name="Jeske O."/>
            <person name="Meyerdierks A."/>
            <person name="Storesund J.E."/>
            <person name="Kallscheuer N."/>
            <person name="Luecker S."/>
            <person name="Lage O.M."/>
            <person name="Pohl T."/>
            <person name="Merkel B.J."/>
            <person name="Hornburger P."/>
            <person name="Mueller R.-W."/>
            <person name="Bruemmer F."/>
            <person name="Labrenz M."/>
            <person name="Spormann A.M."/>
            <person name="Op den Camp H."/>
            <person name="Overmann J."/>
            <person name="Amann R."/>
            <person name="Jetten M.S.M."/>
            <person name="Mascher T."/>
            <person name="Medema M.H."/>
            <person name="Devos D.P."/>
            <person name="Kaster A.-K."/>
            <person name="Ovreas L."/>
            <person name="Rohde M."/>
            <person name="Galperin M.Y."/>
            <person name="Jogler C."/>
        </authorList>
    </citation>
    <scope>NUCLEOTIDE SEQUENCE [LARGE SCALE GENOMIC DNA]</scope>
    <source>
        <strain evidence="5 6">Mal52</strain>
    </source>
</reference>
<dbReference type="EC" id="3.1.6.1" evidence="5"/>
<evidence type="ECO:0000256" key="2">
    <source>
        <dbReference type="ARBA" id="ARBA00022801"/>
    </source>
</evidence>
<sequence length="463" mass="51904" precursor="true">MPPRITAVFALAILFCATTNLPAADPPAKPNIVFIMADDLGYGDLGCYGQKRIQTPHLDGMAREGTRFLQAYAGSTVCAPSRCCLMTGVHNGHARIRDNIPHGTFLHDDDITLAEVLKPAGYRTGAIGKWSLGVHGSQGKPNDQGFDDWFGHLDQDQAHFYYPHYLWDNDRIKLLRDNRAEKRGAYTHDLFTERALQFIEQSGDEPFFLYLAYTLPHWSDFPGNTPESLIVPSDAPYTNRSWPQVEKNYAAMITRMDRDVGAILALLKKQGLDDNTIVFFTSDNGPCATASQSHRPKYFNSRGPFQGQKRDLYEAGIRVPMIVRWPGHVPAGRESNQVWAFWDVMPTLAELAGVPAPESTDGISMAPAILGKPQKQQHEFLYWDYGHSRGNFMQAVRMGDWKGIRNGIDADIELYDLAVDPGEKQNLATEHAEIVQKIDQAMQDSFVETPAYPIVHPEDRKGR</sequence>
<keyword evidence="3" id="KW-0732">Signal</keyword>
<gene>
    <name evidence="5" type="primary">atsA_12</name>
    <name evidence="5" type="ORF">Mal52_16500</name>
</gene>
<evidence type="ECO:0000256" key="1">
    <source>
        <dbReference type="ARBA" id="ARBA00008779"/>
    </source>
</evidence>
<organism evidence="5 6">
    <name type="scientific">Symmachiella dynata</name>
    <dbReference type="NCBI Taxonomy" id="2527995"/>
    <lineage>
        <taxon>Bacteria</taxon>
        <taxon>Pseudomonadati</taxon>
        <taxon>Planctomycetota</taxon>
        <taxon>Planctomycetia</taxon>
        <taxon>Planctomycetales</taxon>
        <taxon>Planctomycetaceae</taxon>
        <taxon>Symmachiella</taxon>
    </lineage>
</organism>
<feature type="chain" id="PRO_5021902762" evidence="3">
    <location>
        <begin position="24"/>
        <end position="463"/>
    </location>
</feature>
<dbReference type="AlphaFoldDB" id="A0A517ZL24"/>
<dbReference type="InterPro" id="IPR000917">
    <property type="entry name" value="Sulfatase_N"/>
</dbReference>